<gene>
    <name evidence="1" type="ORF">GRI99_12180</name>
</gene>
<accession>A0A844YZD3</accession>
<sequence length="176" mass="19362">MSRSASHPAEGALCVSCGLCCDNGMFGRVIVSQWEALKLKARGIAVTTYDDGERSFNQPCPRFENGCCGIYKSRPHTCRAYVCEMLKELRAGAIDAGEAQRRIDAVKAARAAVAAQVGEADPFDYRTRITDLLERGEPADTIPGCTDELIALEMLLNQWFRTEDYAKRVPGWPPEG</sequence>
<evidence type="ECO:0000313" key="2">
    <source>
        <dbReference type="Proteomes" id="UP000466966"/>
    </source>
</evidence>
<dbReference type="Pfam" id="PF03692">
    <property type="entry name" value="CxxCxxCC"/>
    <property type="match status" value="1"/>
</dbReference>
<dbReference type="InterPro" id="IPR005358">
    <property type="entry name" value="Puta_zinc/iron-chelating_dom"/>
</dbReference>
<dbReference type="Proteomes" id="UP000466966">
    <property type="component" value="Unassembled WGS sequence"/>
</dbReference>
<dbReference type="EMBL" id="WTYV01000005">
    <property type="protein sequence ID" value="MXO72386.1"/>
    <property type="molecule type" value="Genomic_DNA"/>
</dbReference>
<dbReference type="AlphaFoldDB" id="A0A844YZD3"/>
<name>A0A844YZD3_9SPHN</name>
<evidence type="ECO:0008006" key="3">
    <source>
        <dbReference type="Google" id="ProtNLM"/>
    </source>
</evidence>
<proteinExistence type="predicted"/>
<keyword evidence="2" id="KW-1185">Reference proteome</keyword>
<protein>
    <recommendedName>
        <fullName evidence="3">YkgJ family cysteine cluster protein</fullName>
    </recommendedName>
</protein>
<dbReference type="RefSeq" id="WP_160772330.1">
    <property type="nucleotide sequence ID" value="NZ_WTYV01000005.1"/>
</dbReference>
<evidence type="ECO:0000313" key="1">
    <source>
        <dbReference type="EMBL" id="MXO72386.1"/>
    </source>
</evidence>
<reference evidence="1 2" key="1">
    <citation type="submission" date="2019-12" db="EMBL/GenBank/DDBJ databases">
        <title>Genomic-based taxomic classification of the family Erythrobacteraceae.</title>
        <authorList>
            <person name="Xu L."/>
        </authorList>
    </citation>
    <scope>NUCLEOTIDE SEQUENCE [LARGE SCALE GENOMIC DNA]</scope>
    <source>
        <strain evidence="1 2">M0322</strain>
    </source>
</reference>
<dbReference type="OrthoDB" id="7391735at2"/>
<organism evidence="1 2">
    <name type="scientific">Alteraurantiacibacter buctensis</name>
    <dbReference type="NCBI Taxonomy" id="1503981"/>
    <lineage>
        <taxon>Bacteria</taxon>
        <taxon>Pseudomonadati</taxon>
        <taxon>Pseudomonadota</taxon>
        <taxon>Alphaproteobacteria</taxon>
        <taxon>Sphingomonadales</taxon>
        <taxon>Erythrobacteraceae</taxon>
        <taxon>Alteraurantiacibacter</taxon>
    </lineage>
</organism>
<comment type="caution">
    <text evidence="1">The sequence shown here is derived from an EMBL/GenBank/DDBJ whole genome shotgun (WGS) entry which is preliminary data.</text>
</comment>